<feature type="transmembrane region" description="Helical" evidence="1">
    <location>
        <begin position="52"/>
        <end position="74"/>
    </location>
</feature>
<dbReference type="AlphaFoldDB" id="A0A415H1D0"/>
<evidence type="ECO:0000313" key="3">
    <source>
        <dbReference type="Proteomes" id="UP000284152"/>
    </source>
</evidence>
<dbReference type="Proteomes" id="UP000284152">
    <property type="component" value="Unassembled WGS sequence"/>
</dbReference>
<proteinExistence type="predicted"/>
<comment type="caution">
    <text evidence="2">The sequence shown here is derived from an EMBL/GenBank/DDBJ whole genome shotgun (WGS) entry which is preliminary data.</text>
</comment>
<keyword evidence="1" id="KW-0472">Membrane</keyword>
<accession>A0A415H1D0</accession>
<protein>
    <submittedName>
        <fullName evidence="2">Sugar isomerase</fullName>
    </submittedName>
</protein>
<keyword evidence="1" id="KW-0812">Transmembrane</keyword>
<evidence type="ECO:0000313" key="2">
    <source>
        <dbReference type="EMBL" id="RHK59631.1"/>
    </source>
</evidence>
<feature type="transmembrane region" description="Helical" evidence="1">
    <location>
        <begin position="6"/>
        <end position="31"/>
    </location>
</feature>
<organism evidence="2 3">
    <name type="scientific">Dorea formicigenerans</name>
    <dbReference type="NCBI Taxonomy" id="39486"/>
    <lineage>
        <taxon>Bacteria</taxon>
        <taxon>Bacillati</taxon>
        <taxon>Bacillota</taxon>
        <taxon>Clostridia</taxon>
        <taxon>Lachnospirales</taxon>
        <taxon>Lachnospiraceae</taxon>
        <taxon>Dorea</taxon>
    </lineage>
</organism>
<gene>
    <name evidence="2" type="ORF">DW054_15830</name>
</gene>
<dbReference type="EMBL" id="QRNS01000049">
    <property type="protein sequence ID" value="RHK59631.1"/>
    <property type="molecule type" value="Genomic_DNA"/>
</dbReference>
<sequence length="80" mass="9082">AATLNIIISVVAVRALGLVGVVLGTVIAMFYQTVWMAWYDSKNLIKWPFKNFLKQIFVDGLIVVLLHLFIHLSFLKHGLR</sequence>
<name>A0A415H1D0_9FIRM</name>
<reference evidence="2 3" key="1">
    <citation type="submission" date="2018-08" db="EMBL/GenBank/DDBJ databases">
        <title>A genome reference for cultivated species of the human gut microbiota.</title>
        <authorList>
            <person name="Zou Y."/>
            <person name="Xue W."/>
            <person name="Luo G."/>
        </authorList>
    </citation>
    <scope>NUCLEOTIDE SEQUENCE [LARGE SCALE GENOMIC DNA]</scope>
    <source>
        <strain evidence="2 3">AF42-21</strain>
    </source>
</reference>
<keyword evidence="1" id="KW-1133">Transmembrane helix</keyword>
<dbReference type="GO" id="GO:0016853">
    <property type="term" value="F:isomerase activity"/>
    <property type="evidence" value="ECO:0007669"/>
    <property type="project" value="UniProtKB-KW"/>
</dbReference>
<feature type="non-terminal residue" evidence="2">
    <location>
        <position position="1"/>
    </location>
</feature>
<keyword evidence="2" id="KW-0413">Isomerase</keyword>
<evidence type="ECO:0000256" key="1">
    <source>
        <dbReference type="SAM" id="Phobius"/>
    </source>
</evidence>